<feature type="compositionally biased region" description="Low complexity" evidence="1">
    <location>
        <begin position="1036"/>
        <end position="1052"/>
    </location>
</feature>
<evidence type="ECO:0000256" key="1">
    <source>
        <dbReference type="SAM" id="MobiDB-lite"/>
    </source>
</evidence>
<sequence length="1205" mass="135371">MDTIASNAAQAQAQAQALSLQYPPWCLIHMLLKHHKALLSTLLLEELLPPHNHRQSSATSLSHTQSFAHPHHAHPQESPPTPLPRPRAVLSRHLIQRLHFGYYGNKQTLSESAVRYLTARARLEYGYFVIRGRALWNIIHEDWVAPAAHVKDLSTATSAAAVPAGKDKKAAARGAAVSSGIGGQQQVPLRQDSPWPFQTRDQDQYQHHQQQGHGRGPIEDNDAGGVKEEDPYSIAYAASPALVGGGFGGAGAKGRMGAEDEAEQRQRIAMANQRCEEREERHLLLEAVRYCERCQPDMAVVFDSTAATYSPIIPATVSSERQAAAEYWRRVAYTSTIESEAHMDTDDLISIPPSPFLGRRVDASWMKHLLQSPVSSMQHNHHRDLSYLLTRMRTVQDDARLFQIASGIFDGLATYPRKGKKPIPSIIDGPLSLSLSTLRTLVFEYGYIPLPEDDQDRKTHYKGGARAHLGDDFEFPSDGSHVVNKRGLKGQGTSIWYFYDLQRTETMVVYLMHKAPEVLDWLFETGFELQVQCGSGTSGVSAALLLQCCIPEFHAMVRHVYKPSSAASYVLPSAVGVATVQRELLGCGRKPKRIEFRREDFVEVLKGVPPAQLGDILNVLSDLGMDNTLVQDRLAELLQVPGGMSPMMVEKAHLSALCMQASKPSLASSNEESLFAMEDIEAISTEPVDSTSNNNDDYDSDSNKDNANDDHDHYGLGFNSKTEPHNLSLAKGVVNCAIQQAFEIHMDLSAAKEPEWKITFEDTLSNLKLESWIVHPEVSDWVLATMDGSEPAFQTCFDHALMEALQELLNWNNQQVWRLERWCQTMENESRSRHLMGGHHPWEGVKSKLLRRRQTEEYGNTSFKNANQEDEDQDELMEEAPEELLNGRNELIGLDIDWTTNDQIILNTSSTIADLPGGSEIVRVSGDGCLLLDNGCLDQELLLCEQQTEDEVYSLETNVRVYDYLRKGAVVEEKHLIWLALGLVTATYRGREVAHVVSRRQLHRHHHHRNTHHNNHADHTYHIHHYPRYNHHQKRQQQQQQQRQRQRQSQRQDSGGPAMIPVKMACSPEAYQLVWMLASTFIRQALNRENEQLRQTLNLEYEQVFPGLQAAEPSMTGDNGHGTRMDDLRQGSSFLPAPTAPFMTLGSNDRSPPLSPVPLSSAMIQVQELQTLLTRYLGADAWLMNEILSEIEDDIEERAPDLESI</sequence>
<feature type="region of interest" description="Disordered" evidence="1">
    <location>
        <begin position="53"/>
        <end position="86"/>
    </location>
</feature>
<proteinExistence type="predicted"/>
<protein>
    <submittedName>
        <fullName evidence="2">Uncharacterized protein</fullName>
    </submittedName>
</protein>
<evidence type="ECO:0000313" key="2">
    <source>
        <dbReference type="EMBL" id="KAG9325721.1"/>
    </source>
</evidence>
<reference evidence="2" key="1">
    <citation type="submission" date="2021-07" db="EMBL/GenBank/DDBJ databases">
        <title>Draft genome of Mortierella alpina, strain LL118, isolated from an aspen leaf litter sample.</title>
        <authorList>
            <person name="Yang S."/>
            <person name="Vinatzer B.A."/>
        </authorList>
    </citation>
    <scope>NUCLEOTIDE SEQUENCE</scope>
    <source>
        <strain evidence="2">LL118</strain>
    </source>
</reference>
<feature type="region of interest" description="Disordered" evidence="1">
    <location>
        <begin position="173"/>
        <end position="227"/>
    </location>
</feature>
<dbReference type="EMBL" id="JAIFTL010000034">
    <property type="protein sequence ID" value="KAG9325721.1"/>
    <property type="molecule type" value="Genomic_DNA"/>
</dbReference>
<evidence type="ECO:0000313" key="3">
    <source>
        <dbReference type="Proteomes" id="UP000717515"/>
    </source>
</evidence>
<accession>A0A9P8AAV1</accession>
<feature type="compositionally biased region" description="Basic and acidic residues" evidence="1">
    <location>
        <begin position="701"/>
        <end position="714"/>
    </location>
</feature>
<name>A0A9P8AAV1_MORAP</name>
<feature type="compositionally biased region" description="Polar residues" evidence="1">
    <location>
        <begin position="55"/>
        <end position="67"/>
    </location>
</feature>
<dbReference type="AlphaFoldDB" id="A0A9P8AAV1"/>
<organism evidence="2 3">
    <name type="scientific">Mortierella alpina</name>
    <name type="common">Oleaginous fungus</name>
    <name type="synonym">Mortierella renispora</name>
    <dbReference type="NCBI Taxonomy" id="64518"/>
    <lineage>
        <taxon>Eukaryota</taxon>
        <taxon>Fungi</taxon>
        <taxon>Fungi incertae sedis</taxon>
        <taxon>Mucoromycota</taxon>
        <taxon>Mortierellomycotina</taxon>
        <taxon>Mortierellomycetes</taxon>
        <taxon>Mortierellales</taxon>
        <taxon>Mortierellaceae</taxon>
        <taxon>Mortierella</taxon>
    </lineage>
</organism>
<feature type="region of interest" description="Disordered" evidence="1">
    <location>
        <begin position="685"/>
        <end position="718"/>
    </location>
</feature>
<gene>
    <name evidence="2" type="ORF">KVV02_006224</name>
</gene>
<dbReference type="Proteomes" id="UP000717515">
    <property type="component" value="Unassembled WGS sequence"/>
</dbReference>
<comment type="caution">
    <text evidence="2">The sequence shown here is derived from an EMBL/GenBank/DDBJ whole genome shotgun (WGS) entry which is preliminary data.</text>
</comment>
<feature type="region of interest" description="Disordered" evidence="1">
    <location>
        <begin position="1029"/>
        <end position="1061"/>
    </location>
</feature>